<dbReference type="SUPFAM" id="SSF103642">
    <property type="entry name" value="Sec-C motif"/>
    <property type="match status" value="1"/>
</dbReference>
<dbReference type="STRING" id="1520.LF65_03041"/>
<reference evidence="2" key="1">
    <citation type="submission" date="2014-12" db="EMBL/GenBank/DDBJ databases">
        <title>Genome sequence of Clostridium beijerinckii strain 59B.</title>
        <authorList>
            <person name="Little G.T."/>
            <person name="Minton N.P."/>
        </authorList>
    </citation>
    <scope>NUCLEOTIDE SEQUENCE [LARGE SCALE GENOMIC DNA]</scope>
    <source>
        <strain evidence="2">59B</strain>
    </source>
</reference>
<dbReference type="KEGG" id="cbei:LF65_03041"/>
<proteinExistence type="predicted"/>
<dbReference type="Proteomes" id="UP000031866">
    <property type="component" value="Chromosome"/>
</dbReference>
<sequence length="603" mass="70729">MQGRCYYCNKELTERTIKRHAKSCSVMKKSIEEKMNYTKGVREQFIISMKDKYNPSLYCIYVSIDAKLQLQHLDKFIRDIWVECCGHLSAFYIDEEIYHDNSDEQYEMNFYLKDVLNVNKKFEYEYDFGSTTYLTLEVVDIIQVPNEFSQVEVIARNNPEEGKLNNSPRDGVCGYIGNKDSEKEYLPGNNNKYKVSNKKPIHNNDAFSDFDDSEQMIENSFLKHHNKFTNSFIHTFFKDTYSFDLEELIKPYPKKEICSLAENIGLKLSYNLNKNQVIEKYIDEYEKNIRNKMNVINDDMYKILLKYIKNNGIISVSDNEAENYADKHAFFMNQGMVFPCLKDRKPILLMPGLMQAVLKQCDTLEFRKLIKKNSEIMNIFRGMIKLYGVLCFEDVKELMKRYDNVEEQILLSILEEGSFYYNNEYYGTIDDDGKIIFVNVEIEDYEEILNNIDNNFDYSMISKDDLISMSNEDYLERSSIGRKFSKEFSSMFLVDKNDAAGTMNMLALDIQYRNSEEILEDIINGIDAKLDKEDEIRVFNIVNKFIKNIPLWKYKGATINEKEGNNKTIESTKEIGRNDPCPCQSGKKYKKCCGRNGNVIQLF</sequence>
<dbReference type="OrthoDB" id="9814022at2"/>
<dbReference type="SUPFAM" id="SSF159941">
    <property type="entry name" value="MM3350-like"/>
    <property type="match status" value="1"/>
</dbReference>
<dbReference type="InterPro" id="IPR004027">
    <property type="entry name" value="SEC_C_motif"/>
</dbReference>
<dbReference type="RefSeq" id="WP_041897114.1">
    <property type="nucleotide sequence ID" value="NZ_CP010086.2"/>
</dbReference>
<dbReference type="Gene3D" id="3.10.450.50">
    <property type="match status" value="1"/>
</dbReference>
<protein>
    <submittedName>
        <fullName evidence="1">SecC motif-containing protein</fullName>
    </submittedName>
</protein>
<dbReference type="InterPro" id="IPR024047">
    <property type="entry name" value="MM3350-like_sf"/>
</dbReference>
<accession>A0A0B5QRW8</accession>
<dbReference type="PANTHER" id="PTHR33747">
    <property type="entry name" value="UPF0225 PROTEIN SCO1677"/>
    <property type="match status" value="1"/>
</dbReference>
<dbReference type="PANTHER" id="PTHR33747:SF1">
    <property type="entry name" value="ADENYLATE CYCLASE-ASSOCIATED CAP C-TERMINAL DOMAIN-CONTAINING PROTEIN"/>
    <property type="match status" value="1"/>
</dbReference>
<name>A0A0B5QRW8_CLOBE</name>
<evidence type="ECO:0000313" key="2">
    <source>
        <dbReference type="Proteomes" id="UP000031866"/>
    </source>
</evidence>
<evidence type="ECO:0000313" key="1">
    <source>
        <dbReference type="EMBL" id="AJG99608.1"/>
    </source>
</evidence>
<dbReference type="AlphaFoldDB" id="A0A0B5QRW8"/>
<organism evidence="1 2">
    <name type="scientific">Clostridium beijerinckii</name>
    <name type="common">Clostridium MP</name>
    <dbReference type="NCBI Taxonomy" id="1520"/>
    <lineage>
        <taxon>Bacteria</taxon>
        <taxon>Bacillati</taxon>
        <taxon>Bacillota</taxon>
        <taxon>Clostridia</taxon>
        <taxon>Eubacteriales</taxon>
        <taxon>Clostridiaceae</taxon>
        <taxon>Clostridium</taxon>
    </lineage>
</organism>
<dbReference type="EMBL" id="CP010086">
    <property type="protein sequence ID" value="AJG99608.1"/>
    <property type="molecule type" value="Genomic_DNA"/>
</dbReference>
<gene>
    <name evidence="1" type="ORF">LF65_03041</name>
</gene>
<dbReference type="Pfam" id="PF02810">
    <property type="entry name" value="SEC-C"/>
    <property type="match status" value="1"/>
</dbReference>
<dbReference type="Gene3D" id="3.10.290.30">
    <property type="entry name" value="MM3350-like"/>
    <property type="match status" value="1"/>
</dbReference>